<feature type="region of interest" description="Disordered" evidence="14">
    <location>
        <begin position="1"/>
        <end position="30"/>
    </location>
</feature>
<keyword evidence="19" id="KW-1185">Reference proteome</keyword>
<dbReference type="FunFam" id="3.30.160.60:FF:000145">
    <property type="entry name" value="Zinc finger protein 574"/>
    <property type="match status" value="1"/>
</dbReference>
<evidence type="ECO:0000256" key="9">
    <source>
        <dbReference type="ARBA" id="ARBA00023163"/>
    </source>
</evidence>
<keyword evidence="10" id="KW-0539">Nucleus</keyword>
<dbReference type="PROSITE" id="PS51915">
    <property type="entry name" value="ZAD"/>
    <property type="match status" value="1"/>
</dbReference>
<reference evidence="18" key="1">
    <citation type="submission" date="2020-08" db="EMBL/GenBank/DDBJ databases">
        <title>Genome sequencing and assembly of the red palm weevil Rhynchophorus ferrugineus.</title>
        <authorList>
            <person name="Dias G.B."/>
            <person name="Bergman C.M."/>
            <person name="Manee M."/>
        </authorList>
    </citation>
    <scope>NUCLEOTIDE SEQUENCE</scope>
    <source>
        <strain evidence="18">AA-2017</strain>
        <tissue evidence="18">Whole larva</tissue>
    </source>
</reference>
<evidence type="ECO:0000256" key="6">
    <source>
        <dbReference type="ARBA" id="ARBA00023015"/>
    </source>
</evidence>
<feature type="domain" description="C2H2-type" evidence="16">
    <location>
        <begin position="478"/>
        <end position="501"/>
    </location>
</feature>
<feature type="binding site" evidence="13">
    <location>
        <position position="146"/>
    </location>
    <ligand>
        <name>Zn(2+)</name>
        <dbReference type="ChEBI" id="CHEBI:29105"/>
    </ligand>
</feature>
<feature type="binding site" evidence="13">
    <location>
        <position position="149"/>
    </location>
    <ligand>
        <name>Zn(2+)</name>
        <dbReference type="ChEBI" id="CHEBI:29105"/>
    </ligand>
</feature>
<evidence type="ECO:0000256" key="13">
    <source>
        <dbReference type="PROSITE-ProRule" id="PRU01263"/>
    </source>
</evidence>
<keyword evidence="4 11" id="KW-0863">Zinc-finger</keyword>
<feature type="domain" description="C2H2-type" evidence="16">
    <location>
        <begin position="605"/>
        <end position="629"/>
    </location>
</feature>
<protein>
    <submittedName>
        <fullName evidence="18">Uncharacterized protein</fullName>
    </submittedName>
</protein>
<dbReference type="InterPro" id="IPR050888">
    <property type="entry name" value="ZnF_C2H2-type_TF"/>
</dbReference>
<keyword evidence="8" id="KW-0238">DNA-binding</keyword>
<dbReference type="FunFam" id="3.30.160.60:FF:000325">
    <property type="entry name" value="ZFP90 zinc finger protein"/>
    <property type="match status" value="1"/>
</dbReference>
<dbReference type="FunFam" id="3.30.160.60:FF:000202">
    <property type="entry name" value="Zinc finger protein 574"/>
    <property type="match status" value="1"/>
</dbReference>
<proteinExistence type="predicted"/>
<evidence type="ECO:0000256" key="5">
    <source>
        <dbReference type="ARBA" id="ARBA00022833"/>
    </source>
</evidence>
<evidence type="ECO:0000259" key="16">
    <source>
        <dbReference type="PROSITE" id="PS50157"/>
    </source>
</evidence>
<dbReference type="SMART" id="SM00355">
    <property type="entry name" value="ZnF_C2H2"/>
    <property type="match status" value="14"/>
</dbReference>
<organism evidence="18 19">
    <name type="scientific">Rhynchophorus ferrugineus</name>
    <name type="common">Red palm weevil</name>
    <name type="synonym">Curculio ferrugineus</name>
    <dbReference type="NCBI Taxonomy" id="354439"/>
    <lineage>
        <taxon>Eukaryota</taxon>
        <taxon>Metazoa</taxon>
        <taxon>Ecdysozoa</taxon>
        <taxon>Arthropoda</taxon>
        <taxon>Hexapoda</taxon>
        <taxon>Insecta</taxon>
        <taxon>Pterygota</taxon>
        <taxon>Neoptera</taxon>
        <taxon>Endopterygota</taxon>
        <taxon>Coleoptera</taxon>
        <taxon>Polyphaga</taxon>
        <taxon>Cucujiformia</taxon>
        <taxon>Curculionidae</taxon>
        <taxon>Dryophthorinae</taxon>
        <taxon>Rhynchophorus</taxon>
    </lineage>
</organism>
<dbReference type="SUPFAM" id="SSF57667">
    <property type="entry name" value="beta-beta-alpha zinc fingers"/>
    <property type="match status" value="4"/>
</dbReference>
<feature type="domain" description="C2H2-type" evidence="16">
    <location>
        <begin position="764"/>
        <end position="791"/>
    </location>
</feature>
<keyword evidence="5 12" id="KW-0862">Zinc</keyword>
<dbReference type="GO" id="GO:0008270">
    <property type="term" value="F:zinc ion binding"/>
    <property type="evidence" value="ECO:0007669"/>
    <property type="project" value="UniProtKB-UniRule"/>
</dbReference>
<evidence type="ECO:0000259" key="17">
    <source>
        <dbReference type="PROSITE" id="PS51915"/>
    </source>
</evidence>
<feature type="binding site" evidence="13">
    <location>
        <position position="189"/>
    </location>
    <ligand>
        <name>Zn(2+)</name>
        <dbReference type="ChEBI" id="CHEBI:29105"/>
    </ligand>
</feature>
<dbReference type="GO" id="GO:0003677">
    <property type="term" value="F:DNA binding"/>
    <property type="evidence" value="ECO:0007669"/>
    <property type="project" value="UniProtKB-KW"/>
</dbReference>
<gene>
    <name evidence="18" type="ORF">GWI33_000072</name>
</gene>
<feature type="domain" description="C2H2-type" evidence="16">
    <location>
        <begin position="539"/>
        <end position="567"/>
    </location>
</feature>
<name>A0A834MNT0_RHYFE</name>
<comment type="subcellular location">
    <subcellularLocation>
        <location evidence="1">Nucleus</location>
    </subcellularLocation>
</comment>
<dbReference type="PROSITE" id="PS50023">
    <property type="entry name" value="LIM_DOMAIN_2"/>
    <property type="match status" value="1"/>
</dbReference>
<evidence type="ECO:0000256" key="12">
    <source>
        <dbReference type="PROSITE-ProRule" id="PRU00125"/>
    </source>
</evidence>
<dbReference type="OrthoDB" id="6105938at2759"/>
<keyword evidence="9" id="KW-0804">Transcription</keyword>
<dbReference type="GO" id="GO:0032502">
    <property type="term" value="P:developmental process"/>
    <property type="evidence" value="ECO:0007669"/>
    <property type="project" value="UniProtKB-ARBA"/>
</dbReference>
<dbReference type="Pfam" id="PF00096">
    <property type="entry name" value="zf-C2H2"/>
    <property type="match status" value="6"/>
</dbReference>
<feature type="domain" description="LIM zinc-binding" evidence="15">
    <location>
        <begin position="397"/>
        <end position="464"/>
    </location>
</feature>
<evidence type="ECO:0000256" key="14">
    <source>
        <dbReference type="SAM" id="MobiDB-lite"/>
    </source>
</evidence>
<evidence type="ECO:0000256" key="7">
    <source>
        <dbReference type="ARBA" id="ARBA00023038"/>
    </source>
</evidence>
<evidence type="ECO:0000256" key="1">
    <source>
        <dbReference type="ARBA" id="ARBA00004123"/>
    </source>
</evidence>
<evidence type="ECO:0000256" key="10">
    <source>
        <dbReference type="ARBA" id="ARBA00023242"/>
    </source>
</evidence>
<sequence length="835" mass="97466">MSLPKEVLQKESKCSTYEQFSDGENKTASPEYIQMEDQNQNDREVPISIIPGAQPGCSKQVSSIFEQTPEDSQPSSYEQIFDNGENIIQSIKPECVEIEIIENCIEEPQPNIVIAPNTSEEVPSKAAMEIGLIETKANYLDLNSVCRCCLQNENLRIMKGTMIGNINAIKCYEDITKRKVDLRIPAKICTNCIKQLTETQKFLKLLDWSDNLLHKSMKIETDKFELSQEAQMVLKDENINIFSDLSLCNGDVIHSSDDENPVLEKSINTKNNLKKWLSFNENTYVSRIIDTTVQSSECHSQICPICQEESSHLERHLNNIHHIDWLNSKCLKCCFMTHDKLKLFEHSSECRGDGNVIEGFVKYELSNECSGDGNINEGLSKKKSKSRIIKVIKQTKFNCNQCNNLSFITYEDIEAHYKDWHKSSLNCILCEQEFSNTYSVLYHMMVKHGRLKCCRLCLVSFKTKEELMGHYKSEEHNTKCVVCDEQFKNRKALYGHRRRKHLNPLLEYKKYKCPECSKEFVNKQNIKRHILVFHNNVRFLCDTCGQSYTTNRNLQLHITKFHKGQKVEITKPRKSFFCESCGRELKIFHKYAIALHMARHKGHYFVCKKCHESFGSKEELNMHIEEQNHQLFECTKCPSQFVREENLKIHMKNHDAPGWNKNYFIQYGKSAELRNEKGEFECSYCPKAYKIKQRLDNHLRVHTNERPYKCQFCQKAFKTWIHRKTHLNVHLGIKKWQCRFCQKAFTYSSTLKAHEMTHTGERPNKCPECYKGFISTSALKKHRQVHFRNSINCQGIKNSKIKVEMQEEQSARFINKIFISDDVNYSNLTEPEDQT</sequence>
<keyword evidence="3" id="KW-0677">Repeat</keyword>
<feature type="binding site" evidence="13">
    <location>
        <position position="192"/>
    </location>
    <ligand>
        <name>Zn(2+)</name>
        <dbReference type="ChEBI" id="CHEBI:29105"/>
    </ligand>
</feature>
<evidence type="ECO:0000256" key="8">
    <source>
        <dbReference type="ARBA" id="ARBA00023125"/>
    </source>
</evidence>
<dbReference type="InterPro" id="IPR013087">
    <property type="entry name" value="Znf_C2H2_type"/>
</dbReference>
<feature type="domain" description="C2H2-type" evidence="16">
    <location>
        <begin position="708"/>
        <end position="735"/>
    </location>
</feature>
<dbReference type="SMART" id="SM00868">
    <property type="entry name" value="zf-AD"/>
    <property type="match status" value="2"/>
</dbReference>
<dbReference type="AlphaFoldDB" id="A0A834MNT0"/>
<feature type="domain" description="C2H2-type" evidence="16">
    <location>
        <begin position="680"/>
        <end position="707"/>
    </location>
</feature>
<evidence type="ECO:0000313" key="19">
    <source>
        <dbReference type="Proteomes" id="UP000625711"/>
    </source>
</evidence>
<evidence type="ECO:0000256" key="2">
    <source>
        <dbReference type="ARBA" id="ARBA00022723"/>
    </source>
</evidence>
<dbReference type="InterPro" id="IPR012934">
    <property type="entry name" value="Znf_AD"/>
</dbReference>
<feature type="domain" description="C2H2-type" evidence="16">
    <location>
        <begin position="511"/>
        <end position="539"/>
    </location>
</feature>
<feature type="domain" description="C2H2-type" evidence="16">
    <location>
        <begin position="632"/>
        <end position="654"/>
    </location>
</feature>
<evidence type="ECO:0000256" key="3">
    <source>
        <dbReference type="ARBA" id="ARBA00022737"/>
    </source>
</evidence>
<dbReference type="InterPro" id="IPR036236">
    <property type="entry name" value="Znf_C2H2_sf"/>
</dbReference>
<evidence type="ECO:0000256" key="11">
    <source>
        <dbReference type="PROSITE-ProRule" id="PRU00042"/>
    </source>
</evidence>
<accession>A0A834MNT0</accession>
<evidence type="ECO:0000256" key="4">
    <source>
        <dbReference type="ARBA" id="ARBA00022771"/>
    </source>
</evidence>
<dbReference type="PROSITE" id="PS00028">
    <property type="entry name" value="ZINC_FINGER_C2H2_1"/>
    <property type="match status" value="9"/>
</dbReference>
<dbReference type="InterPro" id="IPR001781">
    <property type="entry name" value="Znf_LIM"/>
</dbReference>
<keyword evidence="6" id="KW-0805">Transcription regulation</keyword>
<dbReference type="EMBL" id="JAACXV010000001">
    <property type="protein sequence ID" value="KAF7288015.1"/>
    <property type="molecule type" value="Genomic_DNA"/>
</dbReference>
<keyword evidence="7 12" id="KW-0440">LIM domain</keyword>
<comment type="caution">
    <text evidence="18">The sequence shown here is derived from an EMBL/GenBank/DDBJ whole genome shotgun (WGS) entry which is preliminary data.</text>
</comment>
<dbReference type="Gene3D" id="3.30.160.60">
    <property type="entry name" value="Classic Zinc Finger"/>
    <property type="match status" value="9"/>
</dbReference>
<evidence type="ECO:0000259" key="15">
    <source>
        <dbReference type="PROSITE" id="PS50023"/>
    </source>
</evidence>
<dbReference type="PANTHER" id="PTHR24406">
    <property type="entry name" value="TRANSCRIPTIONAL REPRESSOR CTCFL-RELATED"/>
    <property type="match status" value="1"/>
</dbReference>
<feature type="domain" description="C2H2-type" evidence="16">
    <location>
        <begin position="736"/>
        <end position="763"/>
    </location>
</feature>
<dbReference type="GO" id="GO:0005634">
    <property type="term" value="C:nucleus"/>
    <property type="evidence" value="ECO:0007669"/>
    <property type="project" value="UniProtKB-SubCell"/>
</dbReference>
<dbReference type="PROSITE" id="PS50157">
    <property type="entry name" value="ZINC_FINGER_C2H2_2"/>
    <property type="match status" value="9"/>
</dbReference>
<keyword evidence="2 12" id="KW-0479">Metal-binding</keyword>
<feature type="domain" description="ZAD" evidence="17">
    <location>
        <begin position="144"/>
        <end position="216"/>
    </location>
</feature>
<dbReference type="Proteomes" id="UP000625711">
    <property type="component" value="Unassembled WGS sequence"/>
</dbReference>
<evidence type="ECO:0000313" key="18">
    <source>
        <dbReference type="EMBL" id="KAF7288015.1"/>
    </source>
</evidence>